<evidence type="ECO:0000256" key="12">
    <source>
        <dbReference type="RuleBase" id="RU003784"/>
    </source>
</evidence>
<dbReference type="Gene3D" id="1.10.20.140">
    <property type="match status" value="1"/>
</dbReference>
<comment type="similarity">
    <text evidence="3 10 13">Belongs to the IPP transferase family.</text>
</comment>
<proteinExistence type="inferred from homology"/>
<dbReference type="AlphaFoldDB" id="A0A1J4TYW4"/>
<dbReference type="InterPro" id="IPR039657">
    <property type="entry name" value="Dimethylallyltransferase"/>
</dbReference>
<comment type="subunit">
    <text evidence="10">Monomer.</text>
</comment>
<evidence type="ECO:0000256" key="9">
    <source>
        <dbReference type="ARBA" id="ARBA00049563"/>
    </source>
</evidence>
<feature type="binding site" evidence="10">
    <location>
        <begin position="15"/>
        <end position="20"/>
    </location>
    <ligand>
        <name>substrate</name>
    </ligand>
</feature>
<evidence type="ECO:0000256" key="7">
    <source>
        <dbReference type="ARBA" id="ARBA00022840"/>
    </source>
</evidence>
<evidence type="ECO:0000256" key="13">
    <source>
        <dbReference type="RuleBase" id="RU003785"/>
    </source>
</evidence>
<comment type="function">
    <text evidence="2 10 12">Catalyzes the transfer of a dimethylallyl group onto the adenine at position 37 in tRNAs that read codons beginning with uridine, leading to the formation of N6-(dimethylallyl)adenosine (i(6)A).</text>
</comment>
<dbReference type="Pfam" id="PF01715">
    <property type="entry name" value="IPPT"/>
    <property type="match status" value="1"/>
</dbReference>
<keyword evidence="8 10" id="KW-0460">Magnesium</keyword>
<keyword evidence="6 10" id="KW-0547">Nucleotide-binding</keyword>
<protein>
    <recommendedName>
        <fullName evidence="10">tRNA dimethylallyltransferase</fullName>
        <ecNumber evidence="10">2.5.1.75</ecNumber>
    </recommendedName>
    <alternativeName>
        <fullName evidence="10">Dimethylallyl diphosphate:tRNA dimethylallyltransferase</fullName>
        <shortName evidence="10">DMAPP:tRNA dimethylallyltransferase</shortName>
        <shortName evidence="10">DMATase</shortName>
    </alternativeName>
    <alternativeName>
        <fullName evidence="10">Isopentenyl-diphosphate:tRNA isopentenyltransferase</fullName>
        <shortName evidence="10">IPP transferase</shortName>
        <shortName evidence="10">IPPT</shortName>
        <shortName evidence="10">IPTase</shortName>
    </alternativeName>
</protein>
<keyword evidence="5 10" id="KW-0819">tRNA processing</keyword>
<feature type="binding site" evidence="10">
    <location>
        <begin position="13"/>
        <end position="20"/>
    </location>
    <ligand>
        <name>ATP</name>
        <dbReference type="ChEBI" id="CHEBI:30616"/>
    </ligand>
</feature>
<comment type="caution">
    <text evidence="14">The sequence shown here is derived from an EMBL/GenBank/DDBJ whole genome shotgun (WGS) entry which is preliminary data.</text>
</comment>
<dbReference type="PANTHER" id="PTHR11088:SF60">
    <property type="entry name" value="TRNA DIMETHYLALLYLTRANSFERASE"/>
    <property type="match status" value="1"/>
</dbReference>
<name>A0A1J4TYW4_9BACT</name>
<dbReference type="Gene3D" id="3.40.50.300">
    <property type="entry name" value="P-loop containing nucleotide triphosphate hydrolases"/>
    <property type="match status" value="1"/>
</dbReference>
<comment type="catalytic activity">
    <reaction evidence="9 10 11">
        <text>adenosine(37) in tRNA + dimethylallyl diphosphate = N(6)-dimethylallyladenosine(37) in tRNA + diphosphate</text>
        <dbReference type="Rhea" id="RHEA:26482"/>
        <dbReference type="Rhea" id="RHEA-COMP:10162"/>
        <dbReference type="Rhea" id="RHEA-COMP:10375"/>
        <dbReference type="ChEBI" id="CHEBI:33019"/>
        <dbReference type="ChEBI" id="CHEBI:57623"/>
        <dbReference type="ChEBI" id="CHEBI:74411"/>
        <dbReference type="ChEBI" id="CHEBI:74415"/>
        <dbReference type="EC" id="2.5.1.75"/>
    </reaction>
</comment>
<evidence type="ECO:0000256" key="1">
    <source>
        <dbReference type="ARBA" id="ARBA00001946"/>
    </source>
</evidence>
<organism evidence="14 15">
    <name type="scientific">Candidatus Kuenenbacteria bacterium CG1_02_38_13</name>
    <dbReference type="NCBI Taxonomy" id="1805235"/>
    <lineage>
        <taxon>Bacteria</taxon>
        <taxon>Candidatus Kueneniibacteriota</taxon>
    </lineage>
</organism>
<comment type="cofactor">
    <cofactor evidence="1 10">
        <name>Mg(2+)</name>
        <dbReference type="ChEBI" id="CHEBI:18420"/>
    </cofactor>
</comment>
<evidence type="ECO:0000256" key="8">
    <source>
        <dbReference type="ARBA" id="ARBA00022842"/>
    </source>
</evidence>
<evidence type="ECO:0000256" key="6">
    <source>
        <dbReference type="ARBA" id="ARBA00022741"/>
    </source>
</evidence>
<dbReference type="GO" id="GO:0006400">
    <property type="term" value="P:tRNA modification"/>
    <property type="evidence" value="ECO:0007669"/>
    <property type="project" value="TreeGrafter"/>
</dbReference>
<sequence length="301" mass="34875">MKKKLPKLIIILGPTASGKTKLAVALARKFNGEIVSADSRQVYIGMDIGTGKDLKEYGKGEKRIPYHLIDIILPKTEFNVFKFKKKATVAINNITARGKTPLVVGGTGLYISALVDNYQLPLGKPDKKIRQKLKKMKIADKLEALKKLDMMTYEKIDKNNLRRIDRALEVCFNGQKFSSGSKKKPIYNTLQIGLKFPKNVMNKKIDKRVDDRLLEGMIGEIKKLHAQKISWRRMESFGLEYRFISRYLRGKYKNQEMINLLKTAIHQFAKRQMTWFKRDTKIHWIKNKSQAEKLIKKFLKK</sequence>
<keyword evidence="4 10" id="KW-0808">Transferase</keyword>
<evidence type="ECO:0000256" key="5">
    <source>
        <dbReference type="ARBA" id="ARBA00022694"/>
    </source>
</evidence>
<gene>
    <name evidence="10" type="primary">miaA</name>
    <name evidence="14" type="ORF">AUJ29_02250</name>
</gene>
<dbReference type="HAMAP" id="MF_00185">
    <property type="entry name" value="IPP_trans"/>
    <property type="match status" value="1"/>
</dbReference>
<dbReference type="EMBL" id="MNVB01000050">
    <property type="protein sequence ID" value="OIO16856.1"/>
    <property type="molecule type" value="Genomic_DNA"/>
</dbReference>
<dbReference type="EC" id="2.5.1.75" evidence="10"/>
<evidence type="ECO:0000256" key="3">
    <source>
        <dbReference type="ARBA" id="ARBA00005842"/>
    </source>
</evidence>
<reference evidence="14 15" key="1">
    <citation type="journal article" date="2016" name="Environ. Microbiol.">
        <title>Genomic resolution of a cold subsurface aquifer community provides metabolic insights for novel microbes adapted to high CO concentrations.</title>
        <authorList>
            <person name="Probst A.J."/>
            <person name="Castelle C.J."/>
            <person name="Singh A."/>
            <person name="Brown C.T."/>
            <person name="Anantharaman K."/>
            <person name="Sharon I."/>
            <person name="Hug L.A."/>
            <person name="Burstein D."/>
            <person name="Emerson J.B."/>
            <person name="Thomas B.C."/>
            <person name="Banfield J.F."/>
        </authorList>
    </citation>
    <scope>NUCLEOTIDE SEQUENCE [LARGE SCALE GENOMIC DNA]</scope>
    <source>
        <strain evidence="14">CG1_02_38_13</strain>
    </source>
</reference>
<evidence type="ECO:0000313" key="15">
    <source>
        <dbReference type="Proteomes" id="UP000182465"/>
    </source>
</evidence>
<dbReference type="SUPFAM" id="SSF52540">
    <property type="entry name" value="P-loop containing nucleoside triphosphate hydrolases"/>
    <property type="match status" value="1"/>
</dbReference>
<keyword evidence="7 10" id="KW-0067">ATP-binding</keyword>
<dbReference type="Proteomes" id="UP000182465">
    <property type="component" value="Unassembled WGS sequence"/>
</dbReference>
<evidence type="ECO:0000313" key="14">
    <source>
        <dbReference type="EMBL" id="OIO16856.1"/>
    </source>
</evidence>
<feature type="site" description="Interaction with substrate tRNA" evidence="10">
    <location>
        <position position="130"/>
    </location>
</feature>
<dbReference type="GO" id="GO:0005524">
    <property type="term" value="F:ATP binding"/>
    <property type="evidence" value="ECO:0007669"/>
    <property type="project" value="UniProtKB-UniRule"/>
</dbReference>
<comment type="caution">
    <text evidence="10">Lacks conserved residue(s) required for the propagation of feature annotation.</text>
</comment>
<evidence type="ECO:0000256" key="10">
    <source>
        <dbReference type="HAMAP-Rule" id="MF_00185"/>
    </source>
</evidence>
<dbReference type="InterPro" id="IPR018022">
    <property type="entry name" value="IPT"/>
</dbReference>
<dbReference type="InterPro" id="IPR027417">
    <property type="entry name" value="P-loop_NTPase"/>
</dbReference>
<evidence type="ECO:0000256" key="4">
    <source>
        <dbReference type="ARBA" id="ARBA00022679"/>
    </source>
</evidence>
<evidence type="ECO:0000256" key="2">
    <source>
        <dbReference type="ARBA" id="ARBA00003213"/>
    </source>
</evidence>
<dbReference type="PANTHER" id="PTHR11088">
    <property type="entry name" value="TRNA DIMETHYLALLYLTRANSFERASE"/>
    <property type="match status" value="1"/>
</dbReference>
<accession>A0A1J4TYW4</accession>
<dbReference type="NCBIfam" id="TIGR00174">
    <property type="entry name" value="miaA"/>
    <property type="match status" value="1"/>
</dbReference>
<feature type="site" description="Interaction with substrate tRNA" evidence="10">
    <location>
        <position position="107"/>
    </location>
</feature>
<evidence type="ECO:0000256" key="11">
    <source>
        <dbReference type="RuleBase" id="RU003783"/>
    </source>
</evidence>
<dbReference type="GO" id="GO:0052381">
    <property type="term" value="F:tRNA dimethylallyltransferase activity"/>
    <property type="evidence" value="ECO:0007669"/>
    <property type="project" value="UniProtKB-UniRule"/>
</dbReference>
<feature type="region of interest" description="Interaction with substrate tRNA" evidence="10">
    <location>
        <begin position="38"/>
        <end position="41"/>
    </location>
</feature>